<feature type="region of interest" description="Disordered" evidence="1">
    <location>
        <begin position="86"/>
        <end position="106"/>
    </location>
</feature>
<evidence type="ECO:0000313" key="2">
    <source>
        <dbReference type="EMBL" id="SDZ50746.1"/>
    </source>
</evidence>
<accession>A0A1H3TKL1</accession>
<sequence>MLARRISPPRPVWINVDALVSYKRGRGPGADTVPMVVHAHGVELDRLVAGMQLAWLRSDRGQWLGVVTFSIPTAVGDLPVQQLVPSTAFRPRRPETKRGAADSGAS</sequence>
<dbReference type="AlphaFoldDB" id="A0A1H3TKL1"/>
<name>A0A1H3TKL1_9PSEU</name>
<dbReference type="EMBL" id="FNOK01000086">
    <property type="protein sequence ID" value="SDZ50746.1"/>
    <property type="molecule type" value="Genomic_DNA"/>
</dbReference>
<keyword evidence="3" id="KW-1185">Reference proteome</keyword>
<gene>
    <name evidence="2" type="ORF">SAMN05216215_108613</name>
</gene>
<evidence type="ECO:0000313" key="3">
    <source>
        <dbReference type="Proteomes" id="UP000199529"/>
    </source>
</evidence>
<evidence type="ECO:0000256" key="1">
    <source>
        <dbReference type="SAM" id="MobiDB-lite"/>
    </source>
</evidence>
<dbReference type="STRING" id="418495.SAMN05216215_108613"/>
<protein>
    <submittedName>
        <fullName evidence="2">Uncharacterized protein</fullName>
    </submittedName>
</protein>
<organism evidence="2 3">
    <name type="scientific">Saccharopolyspora shandongensis</name>
    <dbReference type="NCBI Taxonomy" id="418495"/>
    <lineage>
        <taxon>Bacteria</taxon>
        <taxon>Bacillati</taxon>
        <taxon>Actinomycetota</taxon>
        <taxon>Actinomycetes</taxon>
        <taxon>Pseudonocardiales</taxon>
        <taxon>Pseudonocardiaceae</taxon>
        <taxon>Saccharopolyspora</taxon>
    </lineage>
</organism>
<dbReference type="Proteomes" id="UP000199529">
    <property type="component" value="Unassembled WGS sequence"/>
</dbReference>
<proteinExistence type="predicted"/>
<dbReference type="RefSeq" id="WP_093278186.1">
    <property type="nucleotide sequence ID" value="NZ_FNOK01000086.1"/>
</dbReference>
<reference evidence="3" key="1">
    <citation type="submission" date="2016-10" db="EMBL/GenBank/DDBJ databases">
        <authorList>
            <person name="Varghese N."/>
            <person name="Submissions S."/>
        </authorList>
    </citation>
    <scope>NUCLEOTIDE SEQUENCE [LARGE SCALE GENOMIC DNA]</scope>
    <source>
        <strain evidence="3">CGMCC 4.3530</strain>
    </source>
</reference>